<dbReference type="AlphaFoldDB" id="A0A0F9LHV6"/>
<name>A0A0F9LHV6_9ZZZZ</name>
<dbReference type="GO" id="GO:0006310">
    <property type="term" value="P:DNA recombination"/>
    <property type="evidence" value="ECO:0007669"/>
    <property type="project" value="InterPro"/>
</dbReference>
<accession>A0A0F9LHV6</accession>
<reference evidence="1" key="1">
    <citation type="journal article" date="2015" name="Nature">
        <title>Complex archaea that bridge the gap between prokaryotes and eukaryotes.</title>
        <authorList>
            <person name="Spang A."/>
            <person name="Saw J.H."/>
            <person name="Jorgensen S.L."/>
            <person name="Zaremba-Niedzwiedzka K."/>
            <person name="Martijn J."/>
            <person name="Lind A.E."/>
            <person name="van Eijk R."/>
            <person name="Schleper C."/>
            <person name="Guy L."/>
            <person name="Ettema T.J."/>
        </authorList>
    </citation>
    <scope>NUCLEOTIDE SEQUENCE</scope>
</reference>
<dbReference type="EMBL" id="LAZR01012394">
    <property type="protein sequence ID" value="KKM27055.1"/>
    <property type="molecule type" value="Genomic_DNA"/>
</dbReference>
<evidence type="ECO:0000313" key="1">
    <source>
        <dbReference type="EMBL" id="KKM27055.1"/>
    </source>
</evidence>
<dbReference type="InterPro" id="IPR008822">
    <property type="entry name" value="Endonuclease_RusA-like"/>
</dbReference>
<dbReference type="Pfam" id="PF05866">
    <property type="entry name" value="RusA"/>
    <property type="match status" value="1"/>
</dbReference>
<dbReference type="GO" id="GO:0000287">
    <property type="term" value="F:magnesium ion binding"/>
    <property type="evidence" value="ECO:0007669"/>
    <property type="project" value="InterPro"/>
</dbReference>
<organism evidence="1">
    <name type="scientific">marine sediment metagenome</name>
    <dbReference type="NCBI Taxonomy" id="412755"/>
    <lineage>
        <taxon>unclassified sequences</taxon>
        <taxon>metagenomes</taxon>
        <taxon>ecological metagenomes</taxon>
    </lineage>
</organism>
<sequence>MNVNMRVAFTLEGIKPISINAAYQGRRFKTPNCLSYEQELAYALPKMPMIEGDVIVSIHFYLVNYATTDVSNLVKILEDMLVKRGLIEDDRKVVELHLKKTKAKKHKIKISISKA</sequence>
<dbReference type="InterPro" id="IPR036614">
    <property type="entry name" value="RusA-like_sf"/>
</dbReference>
<dbReference type="Gene3D" id="3.30.1330.70">
    <property type="entry name" value="Holliday junction resolvase RusA"/>
    <property type="match status" value="1"/>
</dbReference>
<comment type="caution">
    <text evidence="1">The sequence shown here is derived from an EMBL/GenBank/DDBJ whole genome shotgun (WGS) entry which is preliminary data.</text>
</comment>
<protein>
    <submittedName>
        <fullName evidence="1">Uncharacterized protein</fullName>
    </submittedName>
</protein>
<dbReference type="SUPFAM" id="SSF103084">
    <property type="entry name" value="Holliday junction resolvase RusA"/>
    <property type="match status" value="1"/>
</dbReference>
<gene>
    <name evidence="1" type="ORF">LCGC14_1578590</name>
</gene>
<proteinExistence type="predicted"/>
<dbReference type="GO" id="GO:0006281">
    <property type="term" value="P:DNA repair"/>
    <property type="evidence" value="ECO:0007669"/>
    <property type="project" value="InterPro"/>
</dbReference>